<dbReference type="RefSeq" id="XP_018806158.2">
    <property type="nucleotide sequence ID" value="XM_018950613.2"/>
</dbReference>
<dbReference type="KEGG" id="jre:108979847"/>
<dbReference type="Gramene" id="Jr09_02010_p1">
    <property type="protein sequence ID" value="cds.Jr09_02010_p1"/>
    <property type="gene ID" value="Jr09_02010"/>
</dbReference>
<accession>A0A2I4DG88</accession>
<dbReference type="InterPro" id="IPR040256">
    <property type="entry name" value="At4g02000-like"/>
</dbReference>
<evidence type="ECO:0000313" key="3">
    <source>
        <dbReference type="RefSeq" id="XP_018806158.2"/>
    </source>
</evidence>
<dbReference type="PANTHER" id="PTHR31286">
    <property type="entry name" value="GLYCINE-RICH CELL WALL STRUCTURAL PROTEIN 1.8-LIKE"/>
    <property type="match status" value="1"/>
</dbReference>
<dbReference type="PANTHER" id="PTHR31286:SF167">
    <property type="entry name" value="OS09G0268800 PROTEIN"/>
    <property type="match status" value="1"/>
</dbReference>
<name>A0A2I4DG88_JUGRE</name>
<keyword evidence="2" id="KW-1185">Reference proteome</keyword>
<dbReference type="GeneID" id="108979847"/>
<protein>
    <submittedName>
        <fullName evidence="3">Uncharacterized protein LOC108979847</fullName>
    </submittedName>
</protein>
<dbReference type="InterPro" id="IPR025558">
    <property type="entry name" value="DUF4283"/>
</dbReference>
<dbReference type="Pfam" id="PF14111">
    <property type="entry name" value="DUF4283"/>
    <property type="match status" value="1"/>
</dbReference>
<evidence type="ECO:0000259" key="1">
    <source>
        <dbReference type="Pfam" id="PF14111"/>
    </source>
</evidence>
<dbReference type="Proteomes" id="UP000235220">
    <property type="component" value="Chromosome 9"/>
</dbReference>
<gene>
    <name evidence="3" type="primary">LOC108979847</name>
</gene>
<organism evidence="2 3">
    <name type="scientific">Juglans regia</name>
    <name type="common">English walnut</name>
    <dbReference type="NCBI Taxonomy" id="51240"/>
    <lineage>
        <taxon>Eukaryota</taxon>
        <taxon>Viridiplantae</taxon>
        <taxon>Streptophyta</taxon>
        <taxon>Embryophyta</taxon>
        <taxon>Tracheophyta</taxon>
        <taxon>Spermatophyta</taxon>
        <taxon>Magnoliopsida</taxon>
        <taxon>eudicotyledons</taxon>
        <taxon>Gunneridae</taxon>
        <taxon>Pentapetalae</taxon>
        <taxon>rosids</taxon>
        <taxon>fabids</taxon>
        <taxon>Fagales</taxon>
        <taxon>Juglandaceae</taxon>
        <taxon>Juglans</taxon>
    </lineage>
</organism>
<proteinExistence type="predicted"/>
<sequence>MEDSLHDLYQRLALTETKNIEVVLEPGKLADALLSGGKCLIMKLFTAKHYNKEVFKSTLRKAWPLGLGVKFRDLDSTLILAKFENIKDKERVLREGPWLFVKHLVLMSEVDGWSQVHQIQMKMASFWVRIHDLPLMARTDYVGRLLGVKLGSVEEVDVEAGEMEWGEYLRV</sequence>
<feature type="domain" description="DUF4283" evidence="1">
    <location>
        <begin position="38"/>
        <end position="107"/>
    </location>
</feature>
<dbReference type="AlphaFoldDB" id="A0A2I4DG88"/>
<dbReference type="OrthoDB" id="1938170at2759"/>
<reference evidence="3" key="1">
    <citation type="submission" date="2025-08" db="UniProtKB">
        <authorList>
            <consortium name="RefSeq"/>
        </authorList>
    </citation>
    <scope>IDENTIFICATION</scope>
    <source>
        <tissue evidence="3">Leaves</tissue>
    </source>
</reference>
<evidence type="ECO:0000313" key="2">
    <source>
        <dbReference type="Proteomes" id="UP000235220"/>
    </source>
</evidence>